<evidence type="ECO:0000313" key="2">
    <source>
        <dbReference type="EMBL" id="MBP2363353.1"/>
    </source>
</evidence>
<dbReference type="PROSITE" id="PS51746">
    <property type="entry name" value="PPM_2"/>
    <property type="match status" value="1"/>
</dbReference>
<gene>
    <name evidence="2" type="ORF">JOF59_005845</name>
</gene>
<keyword evidence="3" id="KW-1185">Reference proteome</keyword>
<evidence type="ECO:0000313" key="3">
    <source>
        <dbReference type="Proteomes" id="UP001519311"/>
    </source>
</evidence>
<protein>
    <submittedName>
        <fullName evidence="2">Protein phosphatase</fullName>
        <ecNumber evidence="2">3.1.3.16</ecNumber>
    </submittedName>
</protein>
<keyword evidence="2" id="KW-0378">Hydrolase</keyword>
<dbReference type="GO" id="GO:0004722">
    <property type="term" value="F:protein serine/threonine phosphatase activity"/>
    <property type="evidence" value="ECO:0007669"/>
    <property type="project" value="UniProtKB-EC"/>
</dbReference>
<dbReference type="EMBL" id="JAGINS010000002">
    <property type="protein sequence ID" value="MBP2363353.1"/>
    <property type="molecule type" value="Genomic_DNA"/>
</dbReference>
<dbReference type="RefSeq" id="WP_209471393.1">
    <property type="nucleotide sequence ID" value="NZ_BMWJ01000026.1"/>
</dbReference>
<evidence type="ECO:0000259" key="1">
    <source>
        <dbReference type="PROSITE" id="PS51746"/>
    </source>
</evidence>
<dbReference type="SUPFAM" id="SSF81606">
    <property type="entry name" value="PP2C-like"/>
    <property type="match status" value="1"/>
</dbReference>
<dbReference type="InterPro" id="IPR001932">
    <property type="entry name" value="PPM-type_phosphatase-like_dom"/>
</dbReference>
<dbReference type="EC" id="3.1.3.16" evidence="2"/>
<dbReference type="SMART" id="SM00332">
    <property type="entry name" value="PP2Cc"/>
    <property type="match status" value="1"/>
</dbReference>
<comment type="caution">
    <text evidence="2">The sequence shown here is derived from an EMBL/GenBank/DDBJ whole genome shotgun (WGS) entry which is preliminary data.</text>
</comment>
<proteinExistence type="predicted"/>
<sequence length="244" mass="25652">MPVRWMSATATDQGPRRVMADAAAAYRNRANGHRAWSVADGIGDDYEPAYAARSAARISAQAATRGGAAYGIATARRLLQYEYEGAPRGQAGDAVMVTALPFPDAAGGGFDIAWVGDCRAYTVRGGALYQETDDHTQGAAMRQSATAWSREIAPGYDHVVTRSVVRDTEIASVRITGPVERLLLCSDGVSKVLPAGVVAEILTGTRCAARAARALVAAARSCPSARDNIAVTVLTPGHGRQHAR</sequence>
<reference evidence="2 3" key="1">
    <citation type="submission" date="2021-03" db="EMBL/GenBank/DDBJ databases">
        <title>Sequencing the genomes of 1000 actinobacteria strains.</title>
        <authorList>
            <person name="Klenk H.-P."/>
        </authorList>
    </citation>
    <scope>NUCLEOTIDE SEQUENCE [LARGE SCALE GENOMIC DNA]</scope>
    <source>
        <strain evidence="2 3">DSM 40843</strain>
    </source>
</reference>
<organism evidence="2 3">
    <name type="scientific">Streptomyces clavifer</name>
    <dbReference type="NCBI Taxonomy" id="68188"/>
    <lineage>
        <taxon>Bacteria</taxon>
        <taxon>Bacillati</taxon>
        <taxon>Actinomycetota</taxon>
        <taxon>Actinomycetes</taxon>
        <taxon>Kitasatosporales</taxon>
        <taxon>Streptomycetaceae</taxon>
        <taxon>Streptomyces</taxon>
    </lineage>
</organism>
<name>A0ABS4VHX3_9ACTN</name>
<dbReference type="InterPro" id="IPR036457">
    <property type="entry name" value="PPM-type-like_dom_sf"/>
</dbReference>
<accession>A0ABS4VHX3</accession>
<feature type="domain" description="PPM-type phosphatase" evidence="1">
    <location>
        <begin position="6"/>
        <end position="236"/>
    </location>
</feature>
<dbReference type="Proteomes" id="UP001519311">
    <property type="component" value="Unassembled WGS sequence"/>
</dbReference>
<dbReference type="Gene3D" id="3.60.40.10">
    <property type="entry name" value="PPM-type phosphatase domain"/>
    <property type="match status" value="1"/>
</dbReference>